<evidence type="ECO:0000313" key="1">
    <source>
        <dbReference type="EMBL" id="PXY43039.1"/>
    </source>
</evidence>
<protein>
    <submittedName>
        <fullName evidence="1">Uncharacterized protein</fullName>
    </submittedName>
</protein>
<dbReference type="Pfam" id="PF17132">
    <property type="entry name" value="Glyco_hydro_106"/>
    <property type="match status" value="1"/>
</dbReference>
<comment type="caution">
    <text evidence="1">The sequence shown here is derived from an EMBL/GenBank/DDBJ whole genome shotgun (WGS) entry which is preliminary data.</text>
</comment>
<gene>
    <name evidence="1" type="ORF">DMB68_21810</name>
</gene>
<dbReference type="EMBL" id="QJHL01000008">
    <property type="protein sequence ID" value="PXY43039.1"/>
    <property type="molecule type" value="Genomic_DNA"/>
</dbReference>
<dbReference type="AlphaFoldDB" id="A0A2V4BVL1"/>
<name>A0A2V4BVL1_9FLAO</name>
<reference evidence="1 2" key="1">
    <citation type="submission" date="2018-05" db="EMBL/GenBank/DDBJ databases">
        <title>Flavobacterium sp. strain IMCC34758, incomplete genome.</title>
        <authorList>
            <person name="Joung Y."/>
        </authorList>
    </citation>
    <scope>NUCLEOTIDE SEQUENCE [LARGE SCALE GENOMIC DNA]</scope>
    <source>
        <strain evidence="1 2">IMCC34758</strain>
    </source>
</reference>
<accession>A0A2V4BVL1</accession>
<proteinExistence type="predicted"/>
<evidence type="ECO:0000313" key="2">
    <source>
        <dbReference type="Proteomes" id="UP000247681"/>
    </source>
</evidence>
<sequence length="77" mass="8950">MNSKKNYVQVIVVTLELSGSGHLECIAMDSHEAGTQNWINKFIEKFTVRRGYDPTLYLPSMMRYIMIGVKKNRMAFF</sequence>
<organism evidence="1 2">
    <name type="scientific">Flavobacterium hydrophilum</name>
    <dbReference type="NCBI Taxonomy" id="2211445"/>
    <lineage>
        <taxon>Bacteria</taxon>
        <taxon>Pseudomonadati</taxon>
        <taxon>Bacteroidota</taxon>
        <taxon>Flavobacteriia</taxon>
        <taxon>Flavobacteriales</taxon>
        <taxon>Flavobacteriaceae</taxon>
        <taxon>Flavobacterium</taxon>
    </lineage>
</organism>
<keyword evidence="2" id="KW-1185">Reference proteome</keyword>
<dbReference type="Proteomes" id="UP000247681">
    <property type="component" value="Unassembled WGS sequence"/>
</dbReference>
<dbReference type="OrthoDB" id="9761519at2"/>